<evidence type="ECO:0000256" key="6">
    <source>
        <dbReference type="ARBA" id="ARBA00016366"/>
    </source>
</evidence>
<evidence type="ECO:0000256" key="2">
    <source>
        <dbReference type="ARBA" id="ARBA00001946"/>
    </source>
</evidence>
<proteinExistence type="inferred from homology"/>
<evidence type="ECO:0000256" key="5">
    <source>
        <dbReference type="ARBA" id="ARBA00012163"/>
    </source>
</evidence>
<dbReference type="InterPro" id="IPR022966">
    <property type="entry name" value="RNase_II/R_CS"/>
</dbReference>
<sequence>MIKTEKVLHLKSSRGRKVRVVREHYLRERVPCFSSLCQADCEKDGKVLPGDLTHYVVPDAEVVVNYLEVLEFPELQGVVITQTACQAVHSKGRRFYNRLRNLLKDPRHDCVLFANEFQEYSYCPREKGESQEKWQTRCVYAAAVWYYNHLAGLMNVVMITEDEEAVSRFSSLNSGVFVIRVQDYLQDFWPELKAAHELYSAITQVLQEKEGEDSQREFSEHLPAEVLEAGIKSGRFIQGTLNVSKHRPQNEAFITNQGLSTKNPDLSSGVLVFGSKSRNRAVHGDMVVVELLPKSEWRGKVTALTERQVDEKSGDESETKAMPTGRVVGILQRNWRDYVVTFPPRDGTQSQSRNSQRILVIPWDRRIPKIRISTQQADALQDHRLVVRIDSWPSTSLYPNGHSVWVLGRAGELETEVQTILMENCIHVPPFSEAQLREMPVNSPENPWTVDPAEAAERRDLRETHLVFSIDPRGCEDVDDTLSVRSLAGGKLLELGVHIADVTHFVSEGSLTDLEARSRATTYYLADRRHDMLPAVLSADLCSLLGGVDRYAMSILWELDAQSLAVTKVWFGRTLIRSSYQLHYELAQALLNGMEAEVLELARLDPEEQDTKLTELTEALQKLTHIARHLRAQRDRGGALELEGVEVRAQLDEEKNITALVPRQPLEVHETVAECMIYANHWVARKIQEVFPYQALLRRHPPPRQELFSQLVDTAQARGFAMNTRTNKALADSLDRAMDPQDPLVNRLLRMMATQAMSQAVYFSTGAQPEDQFYHYGLALDRYTHFTSPIRRYADMVVHRLLTAALQVEQGAEPAKTPAGNKDVEELAEHINNKNRAAQRAQNLSIGLFQCLFFKERDPEIDPRCVADGIIYAIRDNGVLVFIPEYGVKGPVYMRNKEGRVVSAGPDGTCEWQTGSVRRYTDHIITTSGSGSATFRLFDHITVRISVLSTNCHADTLNLEVISNKPHRSAAPQLPSSQGRSQLVQEVVRLAEEAQEKAVQRPKLPREEREFQQSKAPNLYSILEEIRELALMDLETASRVCATTA</sequence>
<dbReference type="Gene3D" id="2.40.50.690">
    <property type="match status" value="1"/>
</dbReference>
<dbReference type="EC" id="3.1.13.1" evidence="5"/>
<keyword evidence="10" id="KW-0271">Exosome</keyword>
<evidence type="ECO:0000259" key="15">
    <source>
        <dbReference type="SMART" id="SM00955"/>
    </source>
</evidence>
<dbReference type="InterPro" id="IPR041505">
    <property type="entry name" value="Dis3_CSD2"/>
</dbReference>
<comment type="subcellular location">
    <subcellularLocation>
        <location evidence="3">Cytoplasm</location>
    </subcellularLocation>
</comment>
<dbReference type="CDD" id="cd09862">
    <property type="entry name" value="PIN_Rrp44-like"/>
    <property type="match status" value="1"/>
</dbReference>
<accession>A0ABV0TA29</accession>
<dbReference type="EMBL" id="JAHRIQ010024750">
    <property type="protein sequence ID" value="MEQ2229250.1"/>
    <property type="molecule type" value="Genomic_DNA"/>
</dbReference>
<keyword evidence="8" id="KW-0540">Nuclease</keyword>
<dbReference type="SMART" id="SM00955">
    <property type="entry name" value="RNB"/>
    <property type="match status" value="1"/>
</dbReference>
<dbReference type="PROSITE" id="PS01175">
    <property type="entry name" value="RIBONUCLEASE_II"/>
    <property type="match status" value="1"/>
</dbReference>
<keyword evidence="17" id="KW-1185">Reference proteome</keyword>
<dbReference type="InterPro" id="IPR001900">
    <property type="entry name" value="RNase_II/R"/>
</dbReference>
<evidence type="ECO:0000256" key="8">
    <source>
        <dbReference type="ARBA" id="ARBA00022722"/>
    </source>
</evidence>
<keyword evidence="12" id="KW-0460">Magnesium</keyword>
<evidence type="ECO:0000256" key="14">
    <source>
        <dbReference type="RuleBase" id="RU003901"/>
    </source>
</evidence>
<evidence type="ECO:0000313" key="17">
    <source>
        <dbReference type="Proteomes" id="UP001482620"/>
    </source>
</evidence>
<dbReference type="InterPro" id="IPR050180">
    <property type="entry name" value="RNR_Ribonuclease"/>
</dbReference>
<evidence type="ECO:0000256" key="10">
    <source>
        <dbReference type="ARBA" id="ARBA00022835"/>
    </source>
</evidence>
<evidence type="ECO:0000313" key="16">
    <source>
        <dbReference type="EMBL" id="MEQ2229250.1"/>
    </source>
</evidence>
<protein>
    <recommendedName>
        <fullName evidence="6">DIS3-like exonuclease 1</fullName>
        <ecNumber evidence="5">3.1.13.1</ecNumber>
    </recommendedName>
</protein>
<evidence type="ECO:0000256" key="12">
    <source>
        <dbReference type="ARBA" id="ARBA00022842"/>
    </source>
</evidence>
<evidence type="ECO:0000256" key="4">
    <source>
        <dbReference type="ARBA" id="ARBA00005785"/>
    </source>
</evidence>
<dbReference type="InterPro" id="IPR012340">
    <property type="entry name" value="NA-bd_OB-fold"/>
</dbReference>
<comment type="cofactor">
    <cofactor evidence="2">
        <name>Mg(2+)</name>
        <dbReference type="ChEBI" id="CHEBI:18420"/>
    </cofactor>
</comment>
<gene>
    <name evidence="16" type="primary">DIS3L</name>
    <name evidence="16" type="ORF">ILYODFUR_017034</name>
</gene>
<evidence type="ECO:0000256" key="9">
    <source>
        <dbReference type="ARBA" id="ARBA00022801"/>
    </source>
</evidence>
<evidence type="ECO:0000256" key="3">
    <source>
        <dbReference type="ARBA" id="ARBA00004496"/>
    </source>
</evidence>
<comment type="caution">
    <text evidence="16">The sequence shown here is derived from an EMBL/GenBank/DDBJ whole genome shotgun (WGS) entry which is preliminary data.</text>
</comment>
<dbReference type="PANTHER" id="PTHR23355:SF30">
    <property type="entry name" value="DIS3-LIKE EXONUCLEASE 1"/>
    <property type="match status" value="1"/>
</dbReference>
<dbReference type="Gene3D" id="2.40.50.140">
    <property type="entry name" value="Nucleic acid-binding proteins"/>
    <property type="match status" value="1"/>
</dbReference>
<name>A0ABV0TA29_9TELE</name>
<dbReference type="Pfam" id="PF00773">
    <property type="entry name" value="RNB"/>
    <property type="match status" value="1"/>
</dbReference>
<dbReference type="Gene3D" id="3.40.50.1010">
    <property type="entry name" value="5'-nuclease"/>
    <property type="match status" value="1"/>
</dbReference>
<evidence type="ECO:0000256" key="7">
    <source>
        <dbReference type="ARBA" id="ARBA00022490"/>
    </source>
</evidence>
<dbReference type="InterPro" id="IPR033771">
    <property type="entry name" value="Rrp44_CSD1"/>
</dbReference>
<comment type="catalytic activity">
    <reaction evidence="1">
        <text>Exonucleolytic cleavage in the 3'- to 5'-direction to yield nucleoside 5'-phosphates.</text>
        <dbReference type="EC" id="3.1.13.1"/>
    </reaction>
</comment>
<keyword evidence="13" id="KW-0694">RNA-binding</keyword>
<feature type="domain" description="RNB" evidence="15">
    <location>
        <begin position="458"/>
        <end position="808"/>
    </location>
</feature>
<dbReference type="PANTHER" id="PTHR23355">
    <property type="entry name" value="RIBONUCLEASE"/>
    <property type="match status" value="1"/>
</dbReference>
<dbReference type="SUPFAM" id="SSF50249">
    <property type="entry name" value="Nucleic acid-binding proteins"/>
    <property type="match status" value="3"/>
</dbReference>
<comment type="similarity">
    <text evidence="4 14">Belongs to the RNR ribonuclease family.</text>
</comment>
<dbReference type="Proteomes" id="UP001482620">
    <property type="component" value="Unassembled WGS sequence"/>
</dbReference>
<keyword evidence="11" id="KW-0269">Exonuclease</keyword>
<evidence type="ECO:0000256" key="11">
    <source>
        <dbReference type="ARBA" id="ARBA00022839"/>
    </source>
</evidence>
<organism evidence="16 17">
    <name type="scientific">Ilyodon furcidens</name>
    <name type="common">goldbreast splitfin</name>
    <dbReference type="NCBI Taxonomy" id="33524"/>
    <lineage>
        <taxon>Eukaryota</taxon>
        <taxon>Metazoa</taxon>
        <taxon>Chordata</taxon>
        <taxon>Craniata</taxon>
        <taxon>Vertebrata</taxon>
        <taxon>Euteleostomi</taxon>
        <taxon>Actinopterygii</taxon>
        <taxon>Neopterygii</taxon>
        <taxon>Teleostei</taxon>
        <taxon>Neoteleostei</taxon>
        <taxon>Acanthomorphata</taxon>
        <taxon>Ovalentaria</taxon>
        <taxon>Atherinomorphae</taxon>
        <taxon>Cyprinodontiformes</taxon>
        <taxon>Goodeidae</taxon>
        <taxon>Ilyodon</taxon>
    </lineage>
</organism>
<evidence type="ECO:0000256" key="1">
    <source>
        <dbReference type="ARBA" id="ARBA00001849"/>
    </source>
</evidence>
<dbReference type="Pfam" id="PF17849">
    <property type="entry name" value="OB_Dis3"/>
    <property type="match status" value="1"/>
</dbReference>
<dbReference type="Gene3D" id="2.40.50.700">
    <property type="match status" value="1"/>
</dbReference>
<evidence type="ECO:0000256" key="13">
    <source>
        <dbReference type="ARBA" id="ARBA00022884"/>
    </source>
</evidence>
<keyword evidence="7" id="KW-0963">Cytoplasm</keyword>
<reference evidence="16 17" key="1">
    <citation type="submission" date="2021-06" db="EMBL/GenBank/DDBJ databases">
        <authorList>
            <person name="Palmer J.M."/>
        </authorList>
    </citation>
    <scope>NUCLEOTIDE SEQUENCE [LARGE SCALE GENOMIC DNA]</scope>
    <source>
        <strain evidence="17">if_2019</strain>
        <tissue evidence="16">Muscle</tissue>
    </source>
</reference>
<dbReference type="Pfam" id="PF17216">
    <property type="entry name" value="Rrp44_CSD1"/>
    <property type="match status" value="1"/>
</dbReference>
<keyword evidence="9" id="KW-0378">Hydrolase</keyword>